<evidence type="ECO:0000256" key="7">
    <source>
        <dbReference type="ARBA" id="ARBA00023139"/>
    </source>
</evidence>
<comment type="domain">
    <text evidence="10">The DHHC domain is required for palmitoyltransferase activity.</text>
</comment>
<feature type="region of interest" description="Disordered" evidence="11">
    <location>
        <begin position="112"/>
        <end position="132"/>
    </location>
</feature>
<evidence type="ECO:0000256" key="6">
    <source>
        <dbReference type="ARBA" id="ARBA00023136"/>
    </source>
</evidence>
<proteinExistence type="inferred from homology"/>
<evidence type="ECO:0000313" key="13">
    <source>
        <dbReference type="EMBL" id="KAL3309864.1"/>
    </source>
</evidence>
<dbReference type="InterPro" id="IPR039859">
    <property type="entry name" value="PFA4/ZDH16/20/ERF2-like"/>
</dbReference>
<feature type="transmembrane region" description="Helical" evidence="10">
    <location>
        <begin position="61"/>
        <end position="81"/>
    </location>
</feature>
<evidence type="ECO:0000256" key="1">
    <source>
        <dbReference type="ARBA" id="ARBA00004127"/>
    </source>
</evidence>
<keyword evidence="6 10" id="KW-0472">Membrane</keyword>
<protein>
    <recommendedName>
        <fullName evidence="10">Palmitoyltransferase</fullName>
        <ecNumber evidence="10">2.3.1.225</ecNumber>
    </recommendedName>
</protein>
<accession>A0ABD2PRH6</accession>
<keyword evidence="3 10" id="KW-0808">Transferase</keyword>
<evidence type="ECO:0000313" key="14">
    <source>
        <dbReference type="Proteomes" id="UP001626550"/>
    </source>
</evidence>
<comment type="caution">
    <text evidence="13">The sequence shown here is derived from an EMBL/GenBank/DDBJ whole genome shotgun (WGS) entry which is preliminary data.</text>
</comment>
<dbReference type="PANTHER" id="PTHR22883:SF301">
    <property type="entry name" value="PALMITOYLTRANSFERASE ZDHHC12"/>
    <property type="match status" value="1"/>
</dbReference>
<feature type="transmembrane region" description="Helical" evidence="10">
    <location>
        <begin position="311"/>
        <end position="328"/>
    </location>
</feature>
<evidence type="ECO:0000256" key="9">
    <source>
        <dbReference type="ARBA" id="ARBA00023315"/>
    </source>
</evidence>
<reference evidence="13 14" key="1">
    <citation type="submission" date="2024-11" db="EMBL/GenBank/DDBJ databases">
        <title>Adaptive evolution of stress response genes in parasites aligns with host niche diversity.</title>
        <authorList>
            <person name="Hahn C."/>
            <person name="Resl P."/>
        </authorList>
    </citation>
    <scope>NUCLEOTIDE SEQUENCE [LARGE SCALE GENOMIC DNA]</scope>
    <source>
        <strain evidence="13">EGGRZ-B1_66</strain>
        <tissue evidence="13">Body</tissue>
    </source>
</reference>
<feature type="domain" description="Palmitoyltransferase DHHC" evidence="12">
    <location>
        <begin position="268"/>
        <end position="330"/>
    </location>
</feature>
<dbReference type="Pfam" id="PF01529">
    <property type="entry name" value="DHHC"/>
    <property type="match status" value="1"/>
</dbReference>
<dbReference type="EMBL" id="JBJKFK010003480">
    <property type="protein sequence ID" value="KAL3309864.1"/>
    <property type="molecule type" value="Genomic_DNA"/>
</dbReference>
<keyword evidence="4 10" id="KW-0812">Transmembrane</keyword>
<evidence type="ECO:0000256" key="11">
    <source>
        <dbReference type="SAM" id="MobiDB-lite"/>
    </source>
</evidence>
<keyword evidence="14" id="KW-1185">Reference proteome</keyword>
<evidence type="ECO:0000256" key="2">
    <source>
        <dbReference type="ARBA" id="ARBA00008574"/>
    </source>
</evidence>
<comment type="subcellular location">
    <subcellularLocation>
        <location evidence="1">Endomembrane system</location>
        <topology evidence="1">Multi-pass membrane protein</topology>
    </subcellularLocation>
</comment>
<comment type="catalytic activity">
    <reaction evidence="10">
        <text>L-cysteinyl-[protein] + hexadecanoyl-CoA = S-hexadecanoyl-L-cysteinyl-[protein] + CoA</text>
        <dbReference type="Rhea" id="RHEA:36683"/>
        <dbReference type="Rhea" id="RHEA-COMP:10131"/>
        <dbReference type="Rhea" id="RHEA-COMP:11032"/>
        <dbReference type="ChEBI" id="CHEBI:29950"/>
        <dbReference type="ChEBI" id="CHEBI:57287"/>
        <dbReference type="ChEBI" id="CHEBI:57379"/>
        <dbReference type="ChEBI" id="CHEBI:74151"/>
        <dbReference type="EC" id="2.3.1.225"/>
    </reaction>
</comment>
<evidence type="ECO:0000256" key="8">
    <source>
        <dbReference type="ARBA" id="ARBA00023288"/>
    </source>
</evidence>
<evidence type="ECO:0000256" key="4">
    <source>
        <dbReference type="ARBA" id="ARBA00022692"/>
    </source>
</evidence>
<evidence type="ECO:0000259" key="12">
    <source>
        <dbReference type="Pfam" id="PF01529"/>
    </source>
</evidence>
<gene>
    <name evidence="13" type="primary">ZDHHC12_2</name>
    <name evidence="13" type="ORF">Ciccas_011580</name>
</gene>
<sequence>MKISPLKKDSVLHKLKIIWAKCVPLLHIALNFIVVLFLCLDRQSMLRQIIQGNSNTSFTEAIAFFVFFATSLLCFCISWLIDPGFLTEKQSKKFEQSVRYVPKKAVEDHVSGEADVLQSNPDELDDDDDYHSLQNATYDDQVSGMKSHEEIFYEDDATQDDSIVEGSALLAGSTITSNSLRGKTTLVAADTTTSAAGICTKPTPGGKKWSRFRDEDVQAQEHLPGQDMVADNDLDQESVSSDNYAKNSCFGRRKQVLPMQFPFGRQCQYCKVCNLYKPLRAKHCDECKHCVVKFDHHCPWMNNCIGERNHRYFFVFLFLQCIVIWWSFRFTL</sequence>
<evidence type="ECO:0000256" key="5">
    <source>
        <dbReference type="ARBA" id="ARBA00022989"/>
    </source>
</evidence>
<organism evidence="13 14">
    <name type="scientific">Cichlidogyrus casuarinus</name>
    <dbReference type="NCBI Taxonomy" id="1844966"/>
    <lineage>
        <taxon>Eukaryota</taxon>
        <taxon>Metazoa</taxon>
        <taxon>Spiralia</taxon>
        <taxon>Lophotrochozoa</taxon>
        <taxon>Platyhelminthes</taxon>
        <taxon>Monogenea</taxon>
        <taxon>Monopisthocotylea</taxon>
        <taxon>Dactylogyridea</taxon>
        <taxon>Ancyrocephalidae</taxon>
        <taxon>Cichlidogyrus</taxon>
    </lineage>
</organism>
<dbReference type="AlphaFoldDB" id="A0ABD2PRH6"/>
<dbReference type="PROSITE" id="PS50216">
    <property type="entry name" value="DHHC"/>
    <property type="match status" value="1"/>
</dbReference>
<name>A0ABD2PRH6_9PLAT</name>
<dbReference type="Proteomes" id="UP001626550">
    <property type="component" value="Unassembled WGS sequence"/>
</dbReference>
<evidence type="ECO:0000256" key="3">
    <source>
        <dbReference type="ARBA" id="ARBA00022679"/>
    </source>
</evidence>
<dbReference type="GO" id="GO:0019706">
    <property type="term" value="F:protein-cysteine S-palmitoyltransferase activity"/>
    <property type="evidence" value="ECO:0007669"/>
    <property type="project" value="UniProtKB-EC"/>
</dbReference>
<keyword evidence="5 10" id="KW-1133">Transmembrane helix</keyword>
<dbReference type="InterPro" id="IPR001594">
    <property type="entry name" value="Palmitoyltrfase_DHHC"/>
</dbReference>
<keyword evidence="7" id="KW-0564">Palmitate</keyword>
<dbReference type="EC" id="2.3.1.225" evidence="10"/>
<keyword evidence="8" id="KW-0449">Lipoprotein</keyword>
<dbReference type="GO" id="GO:0012505">
    <property type="term" value="C:endomembrane system"/>
    <property type="evidence" value="ECO:0007669"/>
    <property type="project" value="UniProtKB-SubCell"/>
</dbReference>
<keyword evidence="9 10" id="KW-0012">Acyltransferase</keyword>
<feature type="transmembrane region" description="Helical" evidence="10">
    <location>
        <begin position="17"/>
        <end position="40"/>
    </location>
</feature>
<dbReference type="PANTHER" id="PTHR22883">
    <property type="entry name" value="ZINC FINGER DHHC DOMAIN CONTAINING PROTEIN"/>
    <property type="match status" value="1"/>
</dbReference>
<evidence type="ECO:0000256" key="10">
    <source>
        <dbReference type="RuleBase" id="RU079119"/>
    </source>
</evidence>
<comment type="similarity">
    <text evidence="2 10">Belongs to the DHHC palmitoyltransferase family.</text>
</comment>